<gene>
    <name evidence="1" type="ORF">L873DRAFT_1812461</name>
</gene>
<keyword evidence="2" id="KW-1185">Reference proteome</keyword>
<organism evidence="1 2">
    <name type="scientific">Choiromyces venosus 120613-1</name>
    <dbReference type="NCBI Taxonomy" id="1336337"/>
    <lineage>
        <taxon>Eukaryota</taxon>
        <taxon>Fungi</taxon>
        <taxon>Dikarya</taxon>
        <taxon>Ascomycota</taxon>
        <taxon>Pezizomycotina</taxon>
        <taxon>Pezizomycetes</taxon>
        <taxon>Pezizales</taxon>
        <taxon>Tuberaceae</taxon>
        <taxon>Choiromyces</taxon>
    </lineage>
</organism>
<reference evidence="1 2" key="1">
    <citation type="journal article" date="2018" name="Nat. Ecol. Evol.">
        <title>Pezizomycetes genomes reveal the molecular basis of ectomycorrhizal truffle lifestyle.</title>
        <authorList>
            <person name="Murat C."/>
            <person name="Payen T."/>
            <person name="Noel B."/>
            <person name="Kuo A."/>
            <person name="Morin E."/>
            <person name="Chen J."/>
            <person name="Kohler A."/>
            <person name="Krizsan K."/>
            <person name="Balestrini R."/>
            <person name="Da Silva C."/>
            <person name="Montanini B."/>
            <person name="Hainaut M."/>
            <person name="Levati E."/>
            <person name="Barry K.W."/>
            <person name="Belfiori B."/>
            <person name="Cichocki N."/>
            <person name="Clum A."/>
            <person name="Dockter R.B."/>
            <person name="Fauchery L."/>
            <person name="Guy J."/>
            <person name="Iotti M."/>
            <person name="Le Tacon F."/>
            <person name="Lindquist E.A."/>
            <person name="Lipzen A."/>
            <person name="Malagnac F."/>
            <person name="Mello A."/>
            <person name="Molinier V."/>
            <person name="Miyauchi S."/>
            <person name="Poulain J."/>
            <person name="Riccioni C."/>
            <person name="Rubini A."/>
            <person name="Sitrit Y."/>
            <person name="Splivallo R."/>
            <person name="Traeger S."/>
            <person name="Wang M."/>
            <person name="Zifcakova L."/>
            <person name="Wipf D."/>
            <person name="Zambonelli A."/>
            <person name="Paolocci F."/>
            <person name="Nowrousian M."/>
            <person name="Ottonello S."/>
            <person name="Baldrian P."/>
            <person name="Spatafora J.W."/>
            <person name="Henrissat B."/>
            <person name="Nagy L.G."/>
            <person name="Aury J.M."/>
            <person name="Wincker P."/>
            <person name="Grigoriev I.V."/>
            <person name="Bonfante P."/>
            <person name="Martin F.M."/>
        </authorList>
    </citation>
    <scope>NUCLEOTIDE SEQUENCE [LARGE SCALE GENOMIC DNA]</scope>
    <source>
        <strain evidence="1 2">120613-1</strain>
    </source>
</reference>
<evidence type="ECO:0000313" key="2">
    <source>
        <dbReference type="Proteomes" id="UP000276215"/>
    </source>
</evidence>
<protein>
    <submittedName>
        <fullName evidence="1">Uncharacterized protein</fullName>
    </submittedName>
</protein>
<evidence type="ECO:0000313" key="1">
    <source>
        <dbReference type="EMBL" id="RPA95694.1"/>
    </source>
</evidence>
<accession>A0A3N4JP69</accession>
<dbReference type="EMBL" id="ML120422">
    <property type="protein sequence ID" value="RPA95694.1"/>
    <property type="molecule type" value="Genomic_DNA"/>
</dbReference>
<dbReference type="AlphaFoldDB" id="A0A3N4JP69"/>
<name>A0A3N4JP69_9PEZI</name>
<proteinExistence type="predicted"/>
<sequence>MHHNETCVGPKRNMDFQIPGLYNQYWLTLGVDNVGCKLTTTTLSCGGTVFPVVVIVVNPLLEESQRG</sequence>
<dbReference type="Proteomes" id="UP000276215">
    <property type="component" value="Unassembled WGS sequence"/>
</dbReference>